<keyword evidence="2" id="KW-0812">Transmembrane</keyword>
<accession>A0ABT4ATH7</accession>
<dbReference type="Gene3D" id="2.120.10.30">
    <property type="entry name" value="TolB, C-terminal domain"/>
    <property type="match status" value="1"/>
</dbReference>
<dbReference type="RefSeq" id="WP_267561503.1">
    <property type="nucleotide sequence ID" value="NZ_JAPNTZ010000002.1"/>
</dbReference>
<gene>
    <name evidence="3" type="ORF">OWR29_06060</name>
</gene>
<protein>
    <recommendedName>
        <fullName evidence="5">TolB protein</fullName>
    </recommendedName>
</protein>
<evidence type="ECO:0008006" key="5">
    <source>
        <dbReference type="Google" id="ProtNLM"/>
    </source>
</evidence>
<dbReference type="InterPro" id="IPR011042">
    <property type="entry name" value="6-blade_b-propeller_TolB-like"/>
</dbReference>
<dbReference type="SUPFAM" id="SSF82171">
    <property type="entry name" value="DPP6 N-terminal domain-like"/>
    <property type="match status" value="1"/>
</dbReference>
<keyword evidence="2" id="KW-1133">Transmembrane helix</keyword>
<name>A0ABT4ATH7_9ACTN</name>
<evidence type="ECO:0000256" key="2">
    <source>
        <dbReference type="SAM" id="Phobius"/>
    </source>
</evidence>
<dbReference type="EMBL" id="JAPNTZ010000002">
    <property type="protein sequence ID" value="MCY1137558.1"/>
    <property type="molecule type" value="Genomic_DNA"/>
</dbReference>
<feature type="transmembrane region" description="Helical" evidence="2">
    <location>
        <begin position="40"/>
        <end position="59"/>
    </location>
</feature>
<evidence type="ECO:0000256" key="1">
    <source>
        <dbReference type="SAM" id="MobiDB-lite"/>
    </source>
</evidence>
<sequence length="403" mass="42133">MSPEHDQLRSSLRDLADVAEPTDMYERALHRSRRIGRREAAVGTGAALLVLGVLASGLWKIPQHKPAEVPVAARPQSSAASEPPTVTVPPAHAGAKPTRKPPTATPPARTRDTAGRPTKKPRPAKPQSRVLSDMTGHVFYAERDTAPDVVRMSPTDGAHEVVLRDAPSSVGISPDGNRVAYVADGTLLVSESGGEPEQVLTGVVAADQAPVWSPEGDRLLIDATELDSAPGILDVETGTVTPLPAGLSAGQHFRWSGDGSTLVYATSYCGLKLTADNADTSTSVPVLGATQTRDNPDGLAACKPTSVDATGRRVTVPLQTTGESTTGTDTADTIVDTSTGQLEDLPVGGTVVGAVFDAEGNLLVRTDDDGKRVLSLFGPDNTLKVQAKEPAAMRDLDLIAYTR</sequence>
<keyword evidence="4" id="KW-1185">Reference proteome</keyword>
<comment type="caution">
    <text evidence="3">The sequence shown here is derived from an EMBL/GenBank/DDBJ whole genome shotgun (WGS) entry which is preliminary data.</text>
</comment>
<dbReference type="Proteomes" id="UP001151002">
    <property type="component" value="Unassembled WGS sequence"/>
</dbReference>
<keyword evidence="2" id="KW-0472">Membrane</keyword>
<reference evidence="3" key="1">
    <citation type="submission" date="2022-11" db="EMBL/GenBank/DDBJ databases">
        <authorList>
            <person name="Somphong A."/>
            <person name="Phongsopitanun W."/>
        </authorList>
    </citation>
    <scope>NUCLEOTIDE SEQUENCE</scope>
    <source>
        <strain evidence="3">Pm04-4</strain>
    </source>
</reference>
<proteinExistence type="predicted"/>
<evidence type="ECO:0000313" key="3">
    <source>
        <dbReference type="EMBL" id="MCY1137558.1"/>
    </source>
</evidence>
<feature type="region of interest" description="Disordered" evidence="1">
    <location>
        <begin position="70"/>
        <end position="131"/>
    </location>
</feature>
<organism evidence="3 4">
    <name type="scientific">Paractinoplanes pyxinae</name>
    <dbReference type="NCBI Taxonomy" id="2997416"/>
    <lineage>
        <taxon>Bacteria</taxon>
        <taxon>Bacillati</taxon>
        <taxon>Actinomycetota</taxon>
        <taxon>Actinomycetes</taxon>
        <taxon>Micromonosporales</taxon>
        <taxon>Micromonosporaceae</taxon>
        <taxon>Paractinoplanes</taxon>
    </lineage>
</organism>
<evidence type="ECO:0000313" key="4">
    <source>
        <dbReference type="Proteomes" id="UP001151002"/>
    </source>
</evidence>